<dbReference type="Proteomes" id="UP000030748">
    <property type="component" value="Unassembled WGS sequence"/>
</dbReference>
<evidence type="ECO:0000256" key="5">
    <source>
        <dbReference type="ARBA" id="ARBA00023136"/>
    </source>
</evidence>
<dbReference type="Pfam" id="PF00635">
    <property type="entry name" value="Motile_Sperm"/>
    <property type="match status" value="1"/>
</dbReference>
<dbReference type="InterPro" id="IPR008962">
    <property type="entry name" value="PapD-like_sf"/>
</dbReference>
<keyword evidence="3" id="KW-0812">Transmembrane</keyword>
<feature type="compositionally biased region" description="Low complexity" evidence="6">
    <location>
        <begin position="127"/>
        <end position="142"/>
    </location>
</feature>
<dbReference type="GO" id="GO:0090158">
    <property type="term" value="P:endoplasmic reticulum membrane organization"/>
    <property type="evidence" value="ECO:0000318"/>
    <property type="project" value="GO_Central"/>
</dbReference>
<dbReference type="GO" id="GO:0043495">
    <property type="term" value="F:protein-membrane adaptor activity"/>
    <property type="evidence" value="ECO:0000318"/>
    <property type="project" value="GO_Central"/>
</dbReference>
<evidence type="ECO:0000256" key="2">
    <source>
        <dbReference type="ARBA" id="ARBA00008932"/>
    </source>
</evidence>
<dbReference type="GO" id="GO:0061817">
    <property type="term" value="P:endoplasmic reticulum-plasma membrane tethering"/>
    <property type="evidence" value="ECO:0000318"/>
    <property type="project" value="GO_Central"/>
</dbReference>
<keyword evidence="9" id="KW-1185">Reference proteome</keyword>
<dbReference type="InterPro" id="IPR000535">
    <property type="entry name" value="MSP_dom"/>
</dbReference>
<dbReference type="EMBL" id="KI632112">
    <property type="protein sequence ID" value="EYU24739.1"/>
    <property type="molecule type" value="Genomic_DNA"/>
</dbReference>
<feature type="region of interest" description="Disordered" evidence="6">
    <location>
        <begin position="127"/>
        <end position="157"/>
    </location>
</feature>
<dbReference type="GO" id="GO:0005886">
    <property type="term" value="C:plasma membrane"/>
    <property type="evidence" value="ECO:0000318"/>
    <property type="project" value="GO_Central"/>
</dbReference>
<dbReference type="FunFam" id="2.60.40.10:FF:000813">
    <property type="entry name" value="Vesicle-associated protein 1-1"/>
    <property type="match status" value="1"/>
</dbReference>
<evidence type="ECO:0000313" key="9">
    <source>
        <dbReference type="Proteomes" id="UP000030748"/>
    </source>
</evidence>
<dbReference type="PROSITE" id="PS50202">
    <property type="entry name" value="MSP"/>
    <property type="match status" value="1"/>
</dbReference>
<dbReference type="Gene3D" id="2.60.40.10">
    <property type="entry name" value="Immunoglobulins"/>
    <property type="match status" value="1"/>
</dbReference>
<accession>A0A022QAV1</accession>
<proteinExistence type="inferred from homology"/>
<dbReference type="PIRSF" id="PIRSF019693">
    <property type="entry name" value="VAMP-associated"/>
    <property type="match status" value="1"/>
</dbReference>
<sequence>MERHLNIEPQDLSFIYEVKKQSTSSIKLTNKTNQPVAFKVMTTKPKSYCVLPNMGVVLPGSSCDVLVRMKAQEEIPQDRQSRDKFLIQCTAGSPAVTVKNITSEMFNKEVHFVEEFKLGVVFDFPSQPHSSASESSEIHSSPEPAPLQEGRLNYISQ</sequence>
<dbReference type="AlphaFoldDB" id="A0A022QAV1"/>
<dbReference type="GO" id="GO:0005789">
    <property type="term" value="C:endoplasmic reticulum membrane"/>
    <property type="evidence" value="ECO:0000318"/>
    <property type="project" value="GO_Central"/>
</dbReference>
<evidence type="ECO:0000256" key="3">
    <source>
        <dbReference type="ARBA" id="ARBA00022692"/>
    </source>
</evidence>
<comment type="subcellular location">
    <subcellularLocation>
        <location evidence="1">Membrane</location>
        <topology evidence="1">Single-pass type IV membrane protein</topology>
    </subcellularLocation>
</comment>
<keyword evidence="4" id="KW-1133">Transmembrane helix</keyword>
<evidence type="ECO:0000256" key="6">
    <source>
        <dbReference type="SAM" id="MobiDB-lite"/>
    </source>
</evidence>
<keyword evidence="5" id="KW-0472">Membrane</keyword>
<name>A0A022QAV1_ERYGU</name>
<protein>
    <recommendedName>
        <fullName evidence="7">MSP domain-containing protein</fullName>
    </recommendedName>
</protein>
<dbReference type="PANTHER" id="PTHR10809:SF6">
    <property type="entry name" value="AT11025P-RELATED"/>
    <property type="match status" value="1"/>
</dbReference>
<organism evidence="8 9">
    <name type="scientific">Erythranthe guttata</name>
    <name type="common">Yellow monkey flower</name>
    <name type="synonym">Mimulus guttatus</name>
    <dbReference type="NCBI Taxonomy" id="4155"/>
    <lineage>
        <taxon>Eukaryota</taxon>
        <taxon>Viridiplantae</taxon>
        <taxon>Streptophyta</taxon>
        <taxon>Embryophyta</taxon>
        <taxon>Tracheophyta</taxon>
        <taxon>Spermatophyta</taxon>
        <taxon>Magnoliopsida</taxon>
        <taxon>eudicotyledons</taxon>
        <taxon>Gunneridae</taxon>
        <taxon>Pentapetalae</taxon>
        <taxon>asterids</taxon>
        <taxon>lamiids</taxon>
        <taxon>Lamiales</taxon>
        <taxon>Phrymaceae</taxon>
        <taxon>Erythranthe</taxon>
    </lineage>
</organism>
<evidence type="ECO:0000256" key="1">
    <source>
        <dbReference type="ARBA" id="ARBA00004211"/>
    </source>
</evidence>
<evidence type="ECO:0000313" key="8">
    <source>
        <dbReference type="EMBL" id="EYU24739.1"/>
    </source>
</evidence>
<gene>
    <name evidence="8" type="ORF">MIMGU_mgv1a018527mg</name>
</gene>
<dbReference type="PANTHER" id="PTHR10809">
    <property type="entry name" value="VESICLE-ASSOCIATED MEMBRANE PROTEIN-ASSOCIATED PROTEIN"/>
    <property type="match status" value="1"/>
</dbReference>
<dbReference type="InterPro" id="IPR016763">
    <property type="entry name" value="VAP"/>
</dbReference>
<evidence type="ECO:0000259" key="7">
    <source>
        <dbReference type="PROSITE" id="PS50202"/>
    </source>
</evidence>
<feature type="non-terminal residue" evidence="8">
    <location>
        <position position="157"/>
    </location>
</feature>
<feature type="domain" description="MSP" evidence="7">
    <location>
        <begin position="4"/>
        <end position="123"/>
    </location>
</feature>
<dbReference type="SUPFAM" id="SSF49354">
    <property type="entry name" value="PapD-like"/>
    <property type="match status" value="1"/>
</dbReference>
<evidence type="ECO:0000256" key="4">
    <source>
        <dbReference type="ARBA" id="ARBA00022989"/>
    </source>
</evidence>
<comment type="similarity">
    <text evidence="2">Belongs to the VAMP-associated protein (VAP) (TC 9.B.17) family.</text>
</comment>
<reference evidence="8 9" key="1">
    <citation type="journal article" date="2013" name="Proc. Natl. Acad. Sci. U.S.A.">
        <title>Fine-scale variation in meiotic recombination in Mimulus inferred from population shotgun sequencing.</title>
        <authorList>
            <person name="Hellsten U."/>
            <person name="Wright K.M."/>
            <person name="Jenkins J."/>
            <person name="Shu S."/>
            <person name="Yuan Y."/>
            <person name="Wessler S.R."/>
            <person name="Schmutz J."/>
            <person name="Willis J.H."/>
            <person name="Rokhsar D.S."/>
        </authorList>
    </citation>
    <scope>NUCLEOTIDE SEQUENCE [LARGE SCALE GENOMIC DNA]</scope>
    <source>
        <strain evidence="9">cv. DUN x IM62</strain>
    </source>
</reference>
<dbReference type="STRING" id="4155.A0A022QAV1"/>
<dbReference type="InterPro" id="IPR013783">
    <property type="entry name" value="Ig-like_fold"/>
</dbReference>